<comment type="caution">
    <text evidence="1">The sequence shown here is derived from an EMBL/GenBank/DDBJ whole genome shotgun (WGS) entry which is preliminary data.</text>
</comment>
<evidence type="ECO:0000313" key="1">
    <source>
        <dbReference type="EMBL" id="KAK3259515.1"/>
    </source>
</evidence>
<dbReference type="AlphaFoldDB" id="A0AAE0FHE2"/>
<evidence type="ECO:0000313" key="2">
    <source>
        <dbReference type="Proteomes" id="UP001190700"/>
    </source>
</evidence>
<organism evidence="1 2">
    <name type="scientific">Cymbomonas tetramitiformis</name>
    <dbReference type="NCBI Taxonomy" id="36881"/>
    <lineage>
        <taxon>Eukaryota</taxon>
        <taxon>Viridiplantae</taxon>
        <taxon>Chlorophyta</taxon>
        <taxon>Pyramimonadophyceae</taxon>
        <taxon>Pyramimonadales</taxon>
        <taxon>Pyramimonadaceae</taxon>
        <taxon>Cymbomonas</taxon>
    </lineage>
</organism>
<dbReference type="EMBL" id="LGRX02018676">
    <property type="protein sequence ID" value="KAK3259515.1"/>
    <property type="molecule type" value="Genomic_DNA"/>
</dbReference>
<accession>A0AAE0FHE2</accession>
<gene>
    <name evidence="1" type="ORF">CYMTET_31490</name>
</gene>
<keyword evidence="2" id="KW-1185">Reference proteome</keyword>
<sequence length="147" mass="16552">MVTAETPDAETNSDSALTPEILAALDKGCPAEILQLVKNAIENKQLGRNVNWWCLFREHSREVSEIGELKQAHIYCTLCSFEVCDSDFRAKRKRNGVYVVKQQLSTKGKGKSFNIGALSVHSTEHKEAVTMVQTYLAMETRFQVEFP</sequence>
<proteinExistence type="predicted"/>
<protein>
    <submittedName>
        <fullName evidence="1">Uncharacterized protein</fullName>
    </submittedName>
</protein>
<reference evidence="1 2" key="1">
    <citation type="journal article" date="2015" name="Genome Biol. Evol.">
        <title>Comparative Genomics of a Bacterivorous Green Alga Reveals Evolutionary Causalities and Consequences of Phago-Mixotrophic Mode of Nutrition.</title>
        <authorList>
            <person name="Burns J.A."/>
            <person name="Paasch A."/>
            <person name="Narechania A."/>
            <person name="Kim E."/>
        </authorList>
    </citation>
    <scope>NUCLEOTIDE SEQUENCE [LARGE SCALE GENOMIC DNA]</scope>
    <source>
        <strain evidence="1 2">PLY_AMNH</strain>
    </source>
</reference>
<name>A0AAE0FHE2_9CHLO</name>
<dbReference type="Proteomes" id="UP001190700">
    <property type="component" value="Unassembled WGS sequence"/>
</dbReference>